<comment type="caution">
    <text evidence="2">The sequence shown here is derived from an EMBL/GenBank/DDBJ whole genome shotgun (WGS) entry which is preliminary data.</text>
</comment>
<evidence type="ECO:0000313" key="2">
    <source>
        <dbReference type="EMBL" id="MCV3272813.1"/>
    </source>
</evidence>
<evidence type="ECO:0000313" key="3">
    <source>
        <dbReference type="Proteomes" id="UP001208690"/>
    </source>
</evidence>
<feature type="transmembrane region" description="Helical" evidence="1">
    <location>
        <begin position="91"/>
        <end position="109"/>
    </location>
</feature>
<protein>
    <submittedName>
        <fullName evidence="2">Uncharacterized protein</fullName>
    </submittedName>
</protein>
<accession>A0ABT3BHY5</accession>
<organism evidence="2 3">
    <name type="scientific">Roseobacter sinensis</name>
    <dbReference type="NCBI Taxonomy" id="2931391"/>
    <lineage>
        <taxon>Bacteria</taxon>
        <taxon>Pseudomonadati</taxon>
        <taxon>Pseudomonadota</taxon>
        <taxon>Alphaproteobacteria</taxon>
        <taxon>Rhodobacterales</taxon>
        <taxon>Roseobacteraceae</taxon>
        <taxon>Roseobacter</taxon>
    </lineage>
</organism>
<gene>
    <name evidence="2" type="ORF">MUB52_15370</name>
</gene>
<reference evidence="2 3" key="1">
    <citation type="submission" date="2022-04" db="EMBL/GenBank/DDBJ databases">
        <title>Roseobacter sp. WL0113 is a bacterium isolated from neritic sediment.</title>
        <authorList>
            <person name="Wang L."/>
            <person name="He W."/>
            <person name="Zhang D.-F."/>
        </authorList>
    </citation>
    <scope>NUCLEOTIDE SEQUENCE [LARGE SCALE GENOMIC DNA]</scope>
    <source>
        <strain evidence="2 3">WL0113</strain>
    </source>
</reference>
<keyword evidence="1" id="KW-0812">Transmembrane</keyword>
<feature type="transmembrane region" description="Helical" evidence="1">
    <location>
        <begin position="205"/>
        <end position="224"/>
    </location>
</feature>
<keyword evidence="1" id="KW-0472">Membrane</keyword>
<feature type="transmembrane region" description="Helical" evidence="1">
    <location>
        <begin position="39"/>
        <end position="60"/>
    </location>
</feature>
<dbReference type="Proteomes" id="UP001208690">
    <property type="component" value="Unassembled WGS sequence"/>
</dbReference>
<feature type="transmembrane region" description="Helical" evidence="1">
    <location>
        <begin position="181"/>
        <end position="199"/>
    </location>
</feature>
<dbReference type="RefSeq" id="WP_263845131.1">
    <property type="nucleotide sequence ID" value="NZ_JALIEB010000010.1"/>
</dbReference>
<proteinExistence type="predicted"/>
<evidence type="ECO:0000256" key="1">
    <source>
        <dbReference type="SAM" id="Phobius"/>
    </source>
</evidence>
<name>A0ABT3BHY5_9RHOB</name>
<sequence>MAALPKSVEQDPRFREIKTRRAHAAAKARGAQAAYRRCMSAFVLATALSALLGGLLLLGFEASGERLEEGGASAGLVAQFQDLAAVYRTPLGILQALALGAAAVFAFLLNESRFAAKWIANRTKAEADRGVLYRTALEVAHGQGPEVFAHTGRYVYEAFVQGQMSYLRKAAADHESRSSRLALVGALVLGLGVVASSLGSLGSPSLVVIAAFLGVMSPALLAGVKSWREMSFDRERSSLHETTLHQLSPLSADAARLTQAADDGDLTAALEYVDEVIAVLTGDTQAFVNLAANATKAPAVPAANSGAG</sequence>
<keyword evidence="1" id="KW-1133">Transmembrane helix</keyword>
<dbReference type="EMBL" id="JALIEB010000010">
    <property type="protein sequence ID" value="MCV3272813.1"/>
    <property type="molecule type" value="Genomic_DNA"/>
</dbReference>
<keyword evidence="3" id="KW-1185">Reference proteome</keyword>